<evidence type="ECO:0000313" key="4">
    <source>
        <dbReference type="EMBL" id="MEN5377018.1"/>
    </source>
</evidence>
<dbReference type="Proteomes" id="UP001409291">
    <property type="component" value="Unassembled WGS sequence"/>
</dbReference>
<keyword evidence="1" id="KW-0808">Transferase</keyword>
<dbReference type="InterPro" id="IPR001296">
    <property type="entry name" value="Glyco_trans_1"/>
</dbReference>
<reference evidence="4 5" key="1">
    <citation type="submission" date="2024-04" db="EMBL/GenBank/DDBJ databases">
        <title>WGS of bacteria from Torrens River.</title>
        <authorList>
            <person name="Wyrsch E.R."/>
            <person name="Drigo B."/>
        </authorList>
    </citation>
    <scope>NUCLEOTIDE SEQUENCE [LARGE SCALE GENOMIC DNA]</scope>
    <source>
        <strain evidence="4 5">TWI391</strain>
    </source>
</reference>
<feature type="domain" description="Glycosyl transferase family 1" evidence="2">
    <location>
        <begin position="192"/>
        <end position="347"/>
    </location>
</feature>
<dbReference type="RefSeq" id="WP_208701671.1">
    <property type="nucleotide sequence ID" value="NZ_JBDJLH010000003.1"/>
</dbReference>
<dbReference type="PANTHER" id="PTHR46401:SF2">
    <property type="entry name" value="GLYCOSYLTRANSFERASE WBBK-RELATED"/>
    <property type="match status" value="1"/>
</dbReference>
<organism evidence="4 5">
    <name type="scientific">Sphingobacterium kitahiroshimense</name>
    <dbReference type="NCBI Taxonomy" id="470446"/>
    <lineage>
        <taxon>Bacteria</taxon>
        <taxon>Pseudomonadati</taxon>
        <taxon>Bacteroidota</taxon>
        <taxon>Sphingobacteriia</taxon>
        <taxon>Sphingobacteriales</taxon>
        <taxon>Sphingobacteriaceae</taxon>
        <taxon>Sphingobacterium</taxon>
    </lineage>
</organism>
<evidence type="ECO:0000259" key="2">
    <source>
        <dbReference type="Pfam" id="PF00534"/>
    </source>
</evidence>
<dbReference type="CDD" id="cd03809">
    <property type="entry name" value="GT4_MtfB-like"/>
    <property type="match status" value="1"/>
</dbReference>
<evidence type="ECO:0000256" key="1">
    <source>
        <dbReference type="ARBA" id="ARBA00022679"/>
    </source>
</evidence>
<dbReference type="PANTHER" id="PTHR46401">
    <property type="entry name" value="GLYCOSYLTRANSFERASE WBBK-RELATED"/>
    <property type="match status" value="1"/>
</dbReference>
<dbReference type="InterPro" id="IPR028098">
    <property type="entry name" value="Glyco_trans_4-like_N"/>
</dbReference>
<dbReference type="EMBL" id="JBDJNQ010000002">
    <property type="protein sequence ID" value="MEN5377018.1"/>
    <property type="molecule type" value="Genomic_DNA"/>
</dbReference>
<feature type="domain" description="Glycosyltransferase subfamily 4-like N-terminal" evidence="3">
    <location>
        <begin position="17"/>
        <end position="178"/>
    </location>
</feature>
<comment type="caution">
    <text evidence="4">The sequence shown here is derived from an EMBL/GenBank/DDBJ whole genome shotgun (WGS) entry which is preliminary data.</text>
</comment>
<dbReference type="Pfam" id="PF00534">
    <property type="entry name" value="Glycos_transf_1"/>
    <property type="match status" value="1"/>
</dbReference>
<accession>A0ABV0BSX8</accession>
<dbReference type="SUPFAM" id="SSF53756">
    <property type="entry name" value="UDP-Glycosyltransferase/glycogen phosphorylase"/>
    <property type="match status" value="1"/>
</dbReference>
<gene>
    <name evidence="4" type="ORF">ABE541_07075</name>
</gene>
<protein>
    <submittedName>
        <fullName evidence="4">Glycosyltransferase family 1 protein</fullName>
    </submittedName>
</protein>
<keyword evidence="5" id="KW-1185">Reference proteome</keyword>
<proteinExistence type="predicted"/>
<evidence type="ECO:0000259" key="3">
    <source>
        <dbReference type="Pfam" id="PF13439"/>
    </source>
</evidence>
<evidence type="ECO:0000313" key="5">
    <source>
        <dbReference type="Proteomes" id="UP001409291"/>
    </source>
</evidence>
<dbReference type="Pfam" id="PF13439">
    <property type="entry name" value="Glyco_transf_4"/>
    <property type="match status" value="1"/>
</dbReference>
<dbReference type="Gene3D" id="3.40.50.2000">
    <property type="entry name" value="Glycogen Phosphorylase B"/>
    <property type="match status" value="2"/>
</dbReference>
<name>A0ABV0BSX8_9SPHI</name>
<sequence length="372" mass="42518">MSKIGFDAKRFFNNYTGLGNYSRDLIRILRSNYPEQEFLLYTPQTGIPQYSNLVPNSVIRRPSGILNKILTSNWRTNRIVNDLKRDKIDIYHGLSGEIPIGLDKTSITSVVTIHDLIFIRYPELYKKIDRTLYHKKFKYACEHADQIVAISEQTKLDIIHFFNIPEEKVKVIYQGCNDSFKSVKSEQEKQTLIKKLGLPQEFILNVGTIEPRKNAFSIVQAIKDKDIPLVIVGKQTAYTKEIKSFVAAHNMENRVIFLQGLTMNELSVLYSIAKIFVYPSIFEGFGIPIIEALYSGTPVITTNSGVFPEAGGPFSHYIDPNDIDQLAISIDAILNSQEKQEEMRQEGLAYAQQFNDETLAAQWMKLYKKISK</sequence>